<feature type="chain" id="PRO_5002174272" description="Secreted protein" evidence="1">
    <location>
        <begin position="23"/>
        <end position="125"/>
    </location>
</feature>
<gene>
    <name evidence="2" type="ORF">M378DRAFT_156554</name>
</gene>
<keyword evidence="3" id="KW-1185">Reference proteome</keyword>
<evidence type="ECO:0000256" key="1">
    <source>
        <dbReference type="SAM" id="SignalP"/>
    </source>
</evidence>
<sequence>MTRHSHSHVLIFCLQAFECTQSAIEPLDAIATSGAVAAPNAPKVPILASRVHWELVKPKPVPEVHRTRSPTVEPAPQSSYTAVVTRKSSCSPFAHGPLQKLIRIPPNCMRTSSSGLSSSSLLTLL</sequence>
<dbReference type="InParanoid" id="A0A0C2XLM4"/>
<dbReference type="Proteomes" id="UP000054549">
    <property type="component" value="Unassembled WGS sequence"/>
</dbReference>
<accession>A0A0C2XLM4</accession>
<feature type="signal peptide" evidence="1">
    <location>
        <begin position="1"/>
        <end position="22"/>
    </location>
</feature>
<reference evidence="2 3" key="1">
    <citation type="submission" date="2014-04" db="EMBL/GenBank/DDBJ databases">
        <title>Evolutionary Origins and Diversification of the Mycorrhizal Mutualists.</title>
        <authorList>
            <consortium name="DOE Joint Genome Institute"/>
            <consortium name="Mycorrhizal Genomics Consortium"/>
            <person name="Kohler A."/>
            <person name="Kuo A."/>
            <person name="Nagy L.G."/>
            <person name="Floudas D."/>
            <person name="Copeland A."/>
            <person name="Barry K.W."/>
            <person name="Cichocki N."/>
            <person name="Veneault-Fourrey C."/>
            <person name="LaButti K."/>
            <person name="Lindquist E.A."/>
            <person name="Lipzen A."/>
            <person name="Lundell T."/>
            <person name="Morin E."/>
            <person name="Murat C."/>
            <person name="Riley R."/>
            <person name="Ohm R."/>
            <person name="Sun H."/>
            <person name="Tunlid A."/>
            <person name="Henrissat B."/>
            <person name="Grigoriev I.V."/>
            <person name="Hibbett D.S."/>
            <person name="Martin F."/>
        </authorList>
    </citation>
    <scope>NUCLEOTIDE SEQUENCE [LARGE SCALE GENOMIC DNA]</scope>
    <source>
        <strain evidence="2 3">Koide BX008</strain>
    </source>
</reference>
<dbReference type="EMBL" id="KN818224">
    <property type="protein sequence ID" value="KIL70431.1"/>
    <property type="molecule type" value="Genomic_DNA"/>
</dbReference>
<feature type="non-terminal residue" evidence="2">
    <location>
        <position position="125"/>
    </location>
</feature>
<evidence type="ECO:0008006" key="4">
    <source>
        <dbReference type="Google" id="ProtNLM"/>
    </source>
</evidence>
<dbReference type="AlphaFoldDB" id="A0A0C2XLM4"/>
<evidence type="ECO:0000313" key="2">
    <source>
        <dbReference type="EMBL" id="KIL70431.1"/>
    </source>
</evidence>
<organism evidence="2 3">
    <name type="scientific">Amanita muscaria (strain Koide BX008)</name>
    <dbReference type="NCBI Taxonomy" id="946122"/>
    <lineage>
        <taxon>Eukaryota</taxon>
        <taxon>Fungi</taxon>
        <taxon>Dikarya</taxon>
        <taxon>Basidiomycota</taxon>
        <taxon>Agaricomycotina</taxon>
        <taxon>Agaricomycetes</taxon>
        <taxon>Agaricomycetidae</taxon>
        <taxon>Agaricales</taxon>
        <taxon>Pluteineae</taxon>
        <taxon>Amanitaceae</taxon>
        <taxon>Amanita</taxon>
    </lineage>
</organism>
<evidence type="ECO:0000313" key="3">
    <source>
        <dbReference type="Proteomes" id="UP000054549"/>
    </source>
</evidence>
<dbReference type="HOGENOM" id="CLU_1997891_0_0_1"/>
<protein>
    <recommendedName>
        <fullName evidence="4">Secreted protein</fullName>
    </recommendedName>
</protein>
<name>A0A0C2XLM4_AMAMK</name>
<keyword evidence="1" id="KW-0732">Signal</keyword>
<proteinExistence type="predicted"/>